<keyword evidence="3 6" id="KW-0812">Transmembrane</keyword>
<feature type="transmembrane region" description="Helical" evidence="6">
    <location>
        <begin position="278"/>
        <end position="299"/>
    </location>
</feature>
<dbReference type="STRING" id="153496.A0U89_08030"/>
<dbReference type="PANTHER" id="PTHR21716">
    <property type="entry name" value="TRANSMEMBRANE PROTEIN"/>
    <property type="match status" value="1"/>
</dbReference>
<keyword evidence="5 6" id="KW-0472">Membrane</keyword>
<evidence type="ECO:0000256" key="3">
    <source>
        <dbReference type="ARBA" id="ARBA00022692"/>
    </source>
</evidence>
<keyword evidence="8" id="KW-1185">Reference proteome</keyword>
<evidence type="ECO:0000313" key="8">
    <source>
        <dbReference type="Proteomes" id="UP000179145"/>
    </source>
</evidence>
<evidence type="ECO:0000256" key="5">
    <source>
        <dbReference type="ARBA" id="ARBA00023136"/>
    </source>
</evidence>
<reference evidence="7 8" key="1">
    <citation type="journal article" date="2016" name="Microb. Cell Fact.">
        <title>Dissection of exopolysaccharide biosynthesis in Kozakia baliensis.</title>
        <authorList>
            <person name="Brandt J.U."/>
            <person name="Jakob F."/>
            <person name="Behr J."/>
            <person name="Geissler A.J."/>
            <person name="Vogel R.F."/>
        </authorList>
    </citation>
    <scope>NUCLEOTIDE SEQUENCE [LARGE SCALE GENOMIC DNA]</scope>
    <source>
        <strain evidence="7 8">DSM 14400</strain>
    </source>
</reference>
<dbReference type="EMBL" id="CP014674">
    <property type="protein sequence ID" value="AOX18203.1"/>
    <property type="molecule type" value="Genomic_DNA"/>
</dbReference>
<protein>
    <submittedName>
        <fullName evidence="7">AI-2E family transporter</fullName>
    </submittedName>
</protein>
<proteinExistence type="inferred from homology"/>
<feature type="transmembrane region" description="Helical" evidence="6">
    <location>
        <begin position="311"/>
        <end position="344"/>
    </location>
</feature>
<dbReference type="Pfam" id="PF01594">
    <property type="entry name" value="AI-2E_transport"/>
    <property type="match status" value="1"/>
</dbReference>
<dbReference type="eggNOG" id="COG0628">
    <property type="taxonomic scope" value="Bacteria"/>
</dbReference>
<dbReference type="PANTHER" id="PTHR21716:SF61">
    <property type="entry name" value="BLR8064 PROTEIN"/>
    <property type="match status" value="1"/>
</dbReference>
<sequence>MPDPMPITPLGRTQRRARSLLATGFLLLALYTLKNFLPALLWGSVFAIATWPLYRRAELRFGKSDWLPMLFTAAIALIFLVPLSIVGVKAAEEAQSVLRWLDDVRHNGIPMPSWINKLPFERAAAARWWQNNLVNPEHLAKLLHSFDATHSMAVTRQVTSQVTRRATLFLFSIVTLFFLLRDGADIIHRSLIASNRTFGQRGESLARQIISSVHGTVAGLVLVGLGEGMLMGVAYILAGAPQPLLFAMLTAVAAMVPFLALPTVMLAGALILMQGKMIAAIIVVAIGAIIIFVADHFVRPVLIGGSTQMPFLWVLLGILGGVETWGLLGLFLGPAIMAAVHLLWRIWSSDTPQDHFT</sequence>
<name>A0A1D8UX38_9PROT</name>
<dbReference type="OrthoDB" id="106838at2"/>
<evidence type="ECO:0000313" key="7">
    <source>
        <dbReference type="EMBL" id="AOX18203.1"/>
    </source>
</evidence>
<feature type="transmembrane region" description="Helical" evidence="6">
    <location>
        <begin position="217"/>
        <end position="238"/>
    </location>
</feature>
<comment type="similarity">
    <text evidence="2">Belongs to the autoinducer-2 exporter (AI-2E) (TC 2.A.86) family.</text>
</comment>
<feature type="transmembrane region" description="Helical" evidence="6">
    <location>
        <begin position="244"/>
        <end position="271"/>
    </location>
</feature>
<evidence type="ECO:0000256" key="4">
    <source>
        <dbReference type="ARBA" id="ARBA00022989"/>
    </source>
</evidence>
<feature type="transmembrane region" description="Helical" evidence="6">
    <location>
        <begin position="36"/>
        <end position="54"/>
    </location>
</feature>
<organism evidence="7 8">
    <name type="scientific">Kozakia baliensis</name>
    <dbReference type="NCBI Taxonomy" id="153496"/>
    <lineage>
        <taxon>Bacteria</taxon>
        <taxon>Pseudomonadati</taxon>
        <taxon>Pseudomonadota</taxon>
        <taxon>Alphaproteobacteria</taxon>
        <taxon>Acetobacterales</taxon>
        <taxon>Acetobacteraceae</taxon>
        <taxon>Kozakia</taxon>
    </lineage>
</organism>
<dbReference type="InterPro" id="IPR002549">
    <property type="entry name" value="AI-2E-like"/>
</dbReference>
<evidence type="ECO:0000256" key="1">
    <source>
        <dbReference type="ARBA" id="ARBA00004141"/>
    </source>
</evidence>
<dbReference type="KEGG" id="kba:A0U89_08030"/>
<comment type="subcellular location">
    <subcellularLocation>
        <location evidence="1">Membrane</location>
        <topology evidence="1">Multi-pass membrane protein</topology>
    </subcellularLocation>
</comment>
<dbReference type="GO" id="GO:0016020">
    <property type="term" value="C:membrane"/>
    <property type="evidence" value="ECO:0007669"/>
    <property type="project" value="UniProtKB-SubCell"/>
</dbReference>
<keyword evidence="4 6" id="KW-1133">Transmembrane helix</keyword>
<evidence type="ECO:0000256" key="2">
    <source>
        <dbReference type="ARBA" id="ARBA00009773"/>
    </source>
</evidence>
<feature type="transmembrane region" description="Helical" evidence="6">
    <location>
        <begin position="66"/>
        <end position="88"/>
    </location>
</feature>
<accession>A0A1D8UX38</accession>
<gene>
    <name evidence="7" type="ORF">A0U89_08030</name>
</gene>
<dbReference type="Proteomes" id="UP000179145">
    <property type="component" value="Chromosome"/>
</dbReference>
<evidence type="ECO:0000256" key="6">
    <source>
        <dbReference type="SAM" id="Phobius"/>
    </source>
</evidence>
<dbReference type="AlphaFoldDB" id="A0A1D8UX38"/>